<feature type="transmembrane region" description="Helical" evidence="1">
    <location>
        <begin position="12"/>
        <end position="33"/>
    </location>
</feature>
<evidence type="ECO:0000313" key="2">
    <source>
        <dbReference type="EMBL" id="MFC6725556.1"/>
    </source>
</evidence>
<dbReference type="Pfam" id="PF24284">
    <property type="entry name" value="DUF7472"/>
    <property type="match status" value="1"/>
</dbReference>
<proteinExistence type="predicted"/>
<feature type="transmembrane region" description="Helical" evidence="1">
    <location>
        <begin position="39"/>
        <end position="62"/>
    </location>
</feature>
<dbReference type="EMBL" id="JBHSWU010000583">
    <property type="protein sequence ID" value="MFC6725556.1"/>
    <property type="molecule type" value="Genomic_DNA"/>
</dbReference>
<comment type="caution">
    <text evidence="2">The sequence shown here is derived from an EMBL/GenBank/DDBJ whole genome shotgun (WGS) entry which is preliminary data.</text>
</comment>
<keyword evidence="1" id="KW-0812">Transmembrane</keyword>
<reference evidence="2 3" key="1">
    <citation type="journal article" date="2019" name="Int. J. Syst. Evol. Microbiol.">
        <title>The Global Catalogue of Microorganisms (GCM) 10K type strain sequencing project: providing services to taxonomists for standard genome sequencing and annotation.</title>
        <authorList>
            <consortium name="The Broad Institute Genomics Platform"/>
            <consortium name="The Broad Institute Genome Sequencing Center for Infectious Disease"/>
            <person name="Wu L."/>
            <person name="Ma J."/>
        </authorList>
    </citation>
    <scope>NUCLEOTIDE SEQUENCE [LARGE SCALE GENOMIC DNA]</scope>
    <source>
        <strain evidence="2 3">NBRC 111368</strain>
    </source>
</reference>
<dbReference type="Proteomes" id="UP001596328">
    <property type="component" value="Unassembled WGS sequence"/>
</dbReference>
<dbReference type="InterPro" id="IPR055895">
    <property type="entry name" value="DUF7472"/>
</dbReference>
<keyword evidence="3" id="KW-1185">Reference proteome</keyword>
<accession>A0ABD5S1R4</accession>
<protein>
    <recommendedName>
        <fullName evidence="4">Transporter</fullName>
    </recommendedName>
</protein>
<name>A0ABD5S1R4_9EURY</name>
<evidence type="ECO:0000256" key="1">
    <source>
        <dbReference type="SAM" id="Phobius"/>
    </source>
</evidence>
<sequence length="64" mass="6449">MDIEGETLREIVVSVVAVGLFVAVILAVGTTFGNPLSGAGGLALVGAIVLFVLLMAGVGFFLSR</sequence>
<organism evidence="2 3">
    <name type="scientific">Halobium palmae</name>
    <dbReference type="NCBI Taxonomy" id="1776492"/>
    <lineage>
        <taxon>Archaea</taxon>
        <taxon>Methanobacteriati</taxon>
        <taxon>Methanobacteriota</taxon>
        <taxon>Stenosarchaea group</taxon>
        <taxon>Halobacteria</taxon>
        <taxon>Halobacteriales</taxon>
        <taxon>Haloferacaceae</taxon>
        <taxon>Halobium</taxon>
    </lineage>
</organism>
<dbReference type="AlphaFoldDB" id="A0ABD5S1R4"/>
<keyword evidence="1" id="KW-1133">Transmembrane helix</keyword>
<keyword evidence="1" id="KW-0472">Membrane</keyword>
<evidence type="ECO:0000313" key="3">
    <source>
        <dbReference type="Proteomes" id="UP001596328"/>
    </source>
</evidence>
<evidence type="ECO:0008006" key="4">
    <source>
        <dbReference type="Google" id="ProtNLM"/>
    </source>
</evidence>
<gene>
    <name evidence="2" type="ORF">ACFQE1_14510</name>
</gene>